<reference evidence="10" key="1">
    <citation type="submission" date="2017-03" db="EMBL/GenBank/DDBJ databases">
        <authorList>
            <person name="Rodrigo-Torres L."/>
            <person name="Arahal R.D."/>
            <person name="Lucena T."/>
        </authorList>
    </citation>
    <scope>NUCLEOTIDE SEQUENCE [LARGE SCALE GENOMIC DNA]</scope>
    <source>
        <strain evidence="10">CECT 7751</strain>
    </source>
</reference>
<dbReference type="Gene3D" id="1.20.1600.10">
    <property type="entry name" value="Outer membrane efflux proteins (OEP)"/>
    <property type="match status" value="1"/>
</dbReference>
<keyword evidence="8" id="KW-0175">Coiled coil</keyword>
<name>A0A1X6YTI2_9RHOB</name>
<evidence type="ECO:0000256" key="8">
    <source>
        <dbReference type="SAM" id="Coils"/>
    </source>
</evidence>
<evidence type="ECO:0000256" key="1">
    <source>
        <dbReference type="ARBA" id="ARBA00004442"/>
    </source>
</evidence>
<comment type="subcellular location">
    <subcellularLocation>
        <location evidence="1">Cell outer membrane</location>
    </subcellularLocation>
</comment>
<comment type="similarity">
    <text evidence="2">Belongs to the outer membrane factor (OMF) (TC 1.B.17) family.</text>
</comment>
<proteinExistence type="inferred from homology"/>
<feature type="coiled-coil region" evidence="8">
    <location>
        <begin position="145"/>
        <end position="172"/>
    </location>
</feature>
<evidence type="ECO:0000256" key="5">
    <source>
        <dbReference type="ARBA" id="ARBA00022692"/>
    </source>
</evidence>
<evidence type="ECO:0000256" key="2">
    <source>
        <dbReference type="ARBA" id="ARBA00007613"/>
    </source>
</evidence>
<keyword evidence="7" id="KW-0998">Cell outer membrane</keyword>
<evidence type="ECO:0000256" key="3">
    <source>
        <dbReference type="ARBA" id="ARBA00022448"/>
    </source>
</evidence>
<organism evidence="9 10">
    <name type="scientific">Pseudooceanicola marinus</name>
    <dbReference type="NCBI Taxonomy" id="396013"/>
    <lineage>
        <taxon>Bacteria</taxon>
        <taxon>Pseudomonadati</taxon>
        <taxon>Pseudomonadota</taxon>
        <taxon>Alphaproteobacteria</taxon>
        <taxon>Rhodobacterales</taxon>
        <taxon>Paracoccaceae</taxon>
        <taxon>Pseudooceanicola</taxon>
    </lineage>
</organism>
<keyword evidence="4" id="KW-1134">Transmembrane beta strand</keyword>
<dbReference type="InterPro" id="IPR003423">
    <property type="entry name" value="OMP_efflux"/>
</dbReference>
<dbReference type="SUPFAM" id="SSF56954">
    <property type="entry name" value="Outer membrane efflux proteins (OEP)"/>
    <property type="match status" value="1"/>
</dbReference>
<keyword evidence="3" id="KW-0813">Transport</keyword>
<dbReference type="GO" id="GO:0009279">
    <property type="term" value="C:cell outer membrane"/>
    <property type="evidence" value="ECO:0007669"/>
    <property type="project" value="UniProtKB-SubCell"/>
</dbReference>
<sequence>MSLQQAVLQSTQIDPGVLALRQQVLGRAIDIEAEKEAWYPSIGLSGEGSSESDGSDLTLSVTQLLYDWGLTRSRIEAATHVRAQAVAELKLAIEDVTLEVAEFFLQVETMNLKLARTESYMRFARRIAGQAEDRARAGVGDNAEVARARLEIARAEDELSQLRATRSLALSQIAFLVGQPVSAVRPPPSLNFAGRYADAGRVRTAVRLAPDYIRARAEADEAEAGIRTAKARRLPTIELAAEGRQDLNGGRSSTSIGISAGVNLSSSGFGQRQIQSATMEAEAARNTLRATERDLGNAVSTALDQLRILARSEASRERQLVESEKVLETYENQFSAGQRELIDLLSTGRDLYDAQIDAIDTRDERKGTEYQAARDLGVLGALIVATAPNQ</sequence>
<dbReference type="GO" id="GO:0015562">
    <property type="term" value="F:efflux transmembrane transporter activity"/>
    <property type="evidence" value="ECO:0007669"/>
    <property type="project" value="InterPro"/>
</dbReference>
<evidence type="ECO:0000256" key="6">
    <source>
        <dbReference type="ARBA" id="ARBA00023136"/>
    </source>
</evidence>
<dbReference type="GO" id="GO:0015288">
    <property type="term" value="F:porin activity"/>
    <property type="evidence" value="ECO:0007669"/>
    <property type="project" value="TreeGrafter"/>
</dbReference>
<dbReference type="Proteomes" id="UP000193963">
    <property type="component" value="Unassembled WGS sequence"/>
</dbReference>
<dbReference type="InterPro" id="IPR051906">
    <property type="entry name" value="TolC-like"/>
</dbReference>
<dbReference type="PANTHER" id="PTHR30026:SF22">
    <property type="entry name" value="OUTER MEMBRANE EFFLUX PROTEIN"/>
    <property type="match status" value="1"/>
</dbReference>
<dbReference type="RefSeq" id="WP_232618324.1">
    <property type="nucleotide sequence ID" value="NZ_FWFN01000002.1"/>
</dbReference>
<protein>
    <submittedName>
        <fullName evidence="9">Outer membrane channel protein</fullName>
    </submittedName>
</protein>
<evidence type="ECO:0000313" key="10">
    <source>
        <dbReference type="Proteomes" id="UP000193963"/>
    </source>
</evidence>
<evidence type="ECO:0000313" key="9">
    <source>
        <dbReference type="EMBL" id="SLN30831.1"/>
    </source>
</evidence>
<dbReference type="Pfam" id="PF02321">
    <property type="entry name" value="OEP"/>
    <property type="match status" value="2"/>
</dbReference>
<dbReference type="GO" id="GO:1990281">
    <property type="term" value="C:efflux pump complex"/>
    <property type="evidence" value="ECO:0007669"/>
    <property type="project" value="TreeGrafter"/>
</dbReference>
<dbReference type="PANTHER" id="PTHR30026">
    <property type="entry name" value="OUTER MEMBRANE PROTEIN TOLC"/>
    <property type="match status" value="1"/>
</dbReference>
<evidence type="ECO:0000256" key="7">
    <source>
        <dbReference type="ARBA" id="ARBA00023237"/>
    </source>
</evidence>
<dbReference type="AlphaFoldDB" id="A0A1X6YTI2"/>
<keyword evidence="6" id="KW-0472">Membrane</keyword>
<gene>
    <name evidence="9" type="ORF">PSM7751_01326</name>
</gene>
<dbReference type="EMBL" id="FWFN01000002">
    <property type="protein sequence ID" value="SLN30831.1"/>
    <property type="molecule type" value="Genomic_DNA"/>
</dbReference>
<keyword evidence="10" id="KW-1185">Reference proteome</keyword>
<keyword evidence="5" id="KW-0812">Transmembrane</keyword>
<evidence type="ECO:0000256" key="4">
    <source>
        <dbReference type="ARBA" id="ARBA00022452"/>
    </source>
</evidence>
<accession>A0A1X6YTI2</accession>